<dbReference type="OrthoDB" id="192832at2759"/>
<sequence>MLHTLLFALGGLVSLCTAGYVLEDDYTEDQFFSMFDFFTDADPTNGYVTYVDQTTAQSSGLISTTNGSIYMGVDHTNVATGLGRNSVRLTSTKTYTHGLIILDLNHMPGGVCGTWPAFWTVGANWPNAGEIDIIEGVNSQVGNSMALHTASGCSITNNGLFSGSISTSNCFVNAPGQAMNAGCQILAANDGASYGTQFNQGQGGVYATEWTSSAISIWFFPRSGIPSDISSGSPDPSTWGSPISAFEGGCQIDEFFSNHQIVFDTTFCGDWAGNVWSTDATCSSKASTCQDFVQNNPAEFQDAYWSVKSLKVYQSTGGETSNATSSALPHGPTASVSAGVPWNSGSGVSQSWPTPTVSDVPTAGFSRGGNGRFTKTFGNAADFAVAAASTSAAAIASSPSAMVPAVESDGSVVEASASATVADFSQPEITSAAAVTTEAFADDPNGNVEYVTVTALRYDDFDFPGGGGVKKRDVVPEDDLTRVKRHMQAHRHVHRHLLKHGIVVGSVEE</sequence>
<gene>
    <name evidence="9" type="ORF">PV05_10039</name>
</gene>
<dbReference type="AlphaFoldDB" id="A0A0D2CN26"/>
<organism evidence="9 10">
    <name type="scientific">Exophiala xenobiotica</name>
    <dbReference type="NCBI Taxonomy" id="348802"/>
    <lineage>
        <taxon>Eukaryota</taxon>
        <taxon>Fungi</taxon>
        <taxon>Dikarya</taxon>
        <taxon>Ascomycota</taxon>
        <taxon>Pezizomycotina</taxon>
        <taxon>Eurotiomycetes</taxon>
        <taxon>Chaetothyriomycetidae</taxon>
        <taxon>Chaetothyriales</taxon>
        <taxon>Herpotrichiellaceae</taxon>
        <taxon>Exophiala</taxon>
    </lineage>
</organism>
<dbReference type="Pfam" id="PF26113">
    <property type="entry name" value="GH16_XgeA"/>
    <property type="match status" value="1"/>
</dbReference>
<feature type="domain" description="GH16" evidence="8">
    <location>
        <begin position="15"/>
        <end position="280"/>
    </location>
</feature>
<reference evidence="9 10" key="1">
    <citation type="submission" date="2015-01" db="EMBL/GenBank/DDBJ databases">
        <title>The Genome Sequence of Exophiala xenobiotica CBS118157.</title>
        <authorList>
            <consortium name="The Broad Institute Genomics Platform"/>
            <person name="Cuomo C."/>
            <person name="de Hoog S."/>
            <person name="Gorbushina A."/>
            <person name="Stielow B."/>
            <person name="Teixiera M."/>
            <person name="Abouelleil A."/>
            <person name="Chapman S.B."/>
            <person name="Priest M."/>
            <person name="Young S.K."/>
            <person name="Wortman J."/>
            <person name="Nusbaum C."/>
            <person name="Birren B."/>
        </authorList>
    </citation>
    <scope>NUCLEOTIDE SEQUENCE [LARGE SCALE GENOMIC DNA]</scope>
    <source>
        <strain evidence="9 10">CBS 118157</strain>
    </source>
</reference>
<feature type="compositionally biased region" description="Polar residues" evidence="6">
    <location>
        <begin position="343"/>
        <end position="355"/>
    </location>
</feature>
<dbReference type="GeneID" id="25331947"/>
<dbReference type="PANTHER" id="PTHR10963:SF24">
    <property type="entry name" value="GLYCOSIDASE C21B10.07-RELATED"/>
    <property type="match status" value="1"/>
</dbReference>
<evidence type="ECO:0000313" key="10">
    <source>
        <dbReference type="Proteomes" id="UP000054342"/>
    </source>
</evidence>
<evidence type="ECO:0000256" key="7">
    <source>
        <dbReference type="SAM" id="SignalP"/>
    </source>
</evidence>
<keyword evidence="4" id="KW-0378">Hydrolase</keyword>
<dbReference type="STRING" id="348802.A0A0D2CN26"/>
<dbReference type="InterPro" id="IPR000757">
    <property type="entry name" value="Beta-glucanase-like"/>
</dbReference>
<dbReference type="Proteomes" id="UP000054342">
    <property type="component" value="Unassembled WGS sequence"/>
</dbReference>
<dbReference type="GO" id="GO:0052861">
    <property type="term" value="F:endo-1,3(4)-beta-glucanase activity"/>
    <property type="evidence" value="ECO:0007669"/>
    <property type="project" value="UniProtKB-EC"/>
</dbReference>
<feature type="region of interest" description="Disordered" evidence="6">
    <location>
        <begin position="321"/>
        <end position="355"/>
    </location>
</feature>
<evidence type="ECO:0000256" key="5">
    <source>
        <dbReference type="ARBA" id="ARBA00023295"/>
    </source>
</evidence>
<dbReference type="RefSeq" id="XP_013311886.1">
    <property type="nucleotide sequence ID" value="XM_013456432.1"/>
</dbReference>
<keyword evidence="10" id="KW-1185">Reference proteome</keyword>
<dbReference type="PANTHER" id="PTHR10963">
    <property type="entry name" value="GLYCOSYL HYDROLASE-RELATED"/>
    <property type="match status" value="1"/>
</dbReference>
<dbReference type="EMBL" id="KN847322">
    <property type="protein sequence ID" value="KIW51302.1"/>
    <property type="molecule type" value="Genomic_DNA"/>
</dbReference>
<evidence type="ECO:0000256" key="2">
    <source>
        <dbReference type="ARBA" id="ARBA00006865"/>
    </source>
</evidence>
<feature type="chain" id="PRO_5002239946" description="endo-1,3(4)-beta-glucanase" evidence="7">
    <location>
        <begin position="19"/>
        <end position="509"/>
    </location>
</feature>
<dbReference type="InterPro" id="IPR050546">
    <property type="entry name" value="Glycosyl_Hydrlase_16"/>
</dbReference>
<dbReference type="InterPro" id="IPR013320">
    <property type="entry name" value="ConA-like_dom_sf"/>
</dbReference>
<dbReference type="SUPFAM" id="SSF49899">
    <property type="entry name" value="Concanavalin A-like lectins/glucanases"/>
    <property type="match status" value="1"/>
</dbReference>
<comment type="similarity">
    <text evidence="2">Belongs to the glycosyl hydrolase 16 family.</text>
</comment>
<proteinExistence type="inferred from homology"/>
<dbReference type="PROSITE" id="PS51762">
    <property type="entry name" value="GH16_2"/>
    <property type="match status" value="1"/>
</dbReference>
<evidence type="ECO:0000313" key="9">
    <source>
        <dbReference type="EMBL" id="KIW51302.1"/>
    </source>
</evidence>
<dbReference type="FunFam" id="2.60.120.200:FF:000114">
    <property type="entry name" value="Probable endo-1,3(4)-beta-glucanase NFIA_089530"/>
    <property type="match status" value="1"/>
</dbReference>
<dbReference type="Gene3D" id="2.60.120.200">
    <property type="match status" value="1"/>
</dbReference>
<dbReference type="EC" id="3.2.1.6" evidence="3"/>
<feature type="signal peptide" evidence="7">
    <location>
        <begin position="1"/>
        <end position="18"/>
    </location>
</feature>
<evidence type="ECO:0000256" key="6">
    <source>
        <dbReference type="SAM" id="MobiDB-lite"/>
    </source>
</evidence>
<dbReference type="CDD" id="cd02181">
    <property type="entry name" value="GH16_fungal_Lam16A_glucanase"/>
    <property type="match status" value="1"/>
</dbReference>
<name>A0A0D2CN26_9EURO</name>
<dbReference type="GO" id="GO:0009251">
    <property type="term" value="P:glucan catabolic process"/>
    <property type="evidence" value="ECO:0007669"/>
    <property type="project" value="TreeGrafter"/>
</dbReference>
<dbReference type="HOGENOM" id="CLU_016972_4_3_1"/>
<evidence type="ECO:0000256" key="4">
    <source>
        <dbReference type="ARBA" id="ARBA00022801"/>
    </source>
</evidence>
<evidence type="ECO:0000259" key="8">
    <source>
        <dbReference type="PROSITE" id="PS51762"/>
    </source>
</evidence>
<protein>
    <recommendedName>
        <fullName evidence="3">endo-1,3(4)-beta-glucanase</fullName>
        <ecNumber evidence="3">3.2.1.6</ecNumber>
    </recommendedName>
</protein>
<comment type="catalytic activity">
    <reaction evidence="1">
        <text>Endohydrolysis of (1-&gt;3)- or (1-&gt;4)-linkages in beta-D-glucans when the glucose residue whose reducing group is involved in the linkage to be hydrolyzed is itself substituted at C-3.</text>
        <dbReference type="EC" id="3.2.1.6"/>
    </reaction>
</comment>
<keyword evidence="7" id="KW-0732">Signal</keyword>
<accession>A0A0D2CN26</accession>
<keyword evidence="5" id="KW-0326">Glycosidase</keyword>
<evidence type="ECO:0000256" key="3">
    <source>
        <dbReference type="ARBA" id="ARBA00012599"/>
    </source>
</evidence>
<evidence type="ECO:0000256" key="1">
    <source>
        <dbReference type="ARBA" id="ARBA00000124"/>
    </source>
</evidence>